<proteinExistence type="predicted"/>
<reference evidence="5 6" key="1">
    <citation type="submission" date="2024-01" db="EMBL/GenBank/DDBJ databases">
        <title>Pedobacter sp. nov., isolated from fresh soil.</title>
        <authorList>
            <person name="Le N.T.T."/>
        </authorList>
    </citation>
    <scope>NUCLEOTIDE SEQUENCE [LARGE SCALE GENOMIC DNA]</scope>
    <source>
        <strain evidence="5 6">KR3-3</strain>
    </source>
</reference>
<feature type="repeat" description="TPR" evidence="3">
    <location>
        <begin position="88"/>
        <end position="121"/>
    </location>
</feature>
<feature type="signal peptide" evidence="4">
    <location>
        <begin position="1"/>
        <end position="19"/>
    </location>
</feature>
<dbReference type="PANTHER" id="PTHR45586">
    <property type="entry name" value="TPR REPEAT-CONTAINING PROTEIN PA4667"/>
    <property type="match status" value="1"/>
</dbReference>
<gene>
    <name evidence="5" type="ORF">VRU48_12990</name>
</gene>
<dbReference type="PANTHER" id="PTHR45586:SF1">
    <property type="entry name" value="LIPOPOLYSACCHARIDE ASSEMBLY PROTEIN B"/>
    <property type="match status" value="1"/>
</dbReference>
<dbReference type="Proteomes" id="UP001336835">
    <property type="component" value="Unassembled WGS sequence"/>
</dbReference>
<dbReference type="SUPFAM" id="SSF48452">
    <property type="entry name" value="TPR-like"/>
    <property type="match status" value="3"/>
</dbReference>
<dbReference type="InterPro" id="IPR019734">
    <property type="entry name" value="TPR_rpt"/>
</dbReference>
<sequence>MKRFILLIFLSCSFFTLLAQNDIDEALAYQYYQQADYEKAAVLLEKLFNKTKNDGYFELYFNALIKIKKYSEAESLLKGLIKQYPQKGQYAVALGRVYQENGRTAEANKIFQEAIANTPKDENKFRDLANSFYRFEAYDMAAATFLQGRKLLGDDQLFLYELLSIYRFKKDKLALIQEYVNALALTPQLQLQAQNVLASVFESNADYQLLQTALLKKIQKDPQAEVYTEMLIWQYIQQQEYEMALRQLIAQDKRTKGDGSLLYNTANTFVANKAYTTAIKVYEYLLAKGTESDFYLPAKIELVNAKYQLAISGKFEKPAIQALANEYEAILAQYGKTQQSLYALQRLAYLQAYYLNDLKKAEATLEEGLKIQRIQPTDMAQLKMDLGDIYILTKQPWEAILVYEQVAKQFENQPMGNEAKYRSAKLFFYVGDFQYAKSQADVLKASTSQLIANDALNLSLLISDNLQSKNDSLALKMYADADMLQFMNRSSEALVKLDSIDVAFPNNSLTDDILMAKAKIYIKTNDLEKAVSMLKELIDAHHDSIWIDDALFTLADLYDKKLNKPDEAKKLYQQLMNDYPGSMFNAEARKRFRNIRGDNVGT</sequence>
<dbReference type="Pfam" id="PF14559">
    <property type="entry name" value="TPR_19"/>
    <property type="match status" value="1"/>
</dbReference>
<dbReference type="RefSeq" id="WP_330108346.1">
    <property type="nucleotide sequence ID" value="NZ_JAZDQT010000002.1"/>
</dbReference>
<evidence type="ECO:0000256" key="4">
    <source>
        <dbReference type="SAM" id="SignalP"/>
    </source>
</evidence>
<comment type="caution">
    <text evidence="5">The sequence shown here is derived from an EMBL/GenBank/DDBJ whole genome shotgun (WGS) entry which is preliminary data.</text>
</comment>
<evidence type="ECO:0000313" key="6">
    <source>
        <dbReference type="Proteomes" id="UP001336835"/>
    </source>
</evidence>
<protein>
    <submittedName>
        <fullName evidence="5">Tetratricopeptide repeat protein</fullName>
    </submittedName>
</protein>
<evidence type="ECO:0000256" key="3">
    <source>
        <dbReference type="PROSITE-ProRule" id="PRU00339"/>
    </source>
</evidence>
<dbReference type="EMBL" id="JAZDQT010000002">
    <property type="protein sequence ID" value="MEE1946030.1"/>
    <property type="molecule type" value="Genomic_DNA"/>
</dbReference>
<keyword evidence="2 3" id="KW-0802">TPR repeat</keyword>
<dbReference type="InterPro" id="IPR051012">
    <property type="entry name" value="CellSynth/LPSAsmb/PSIAsmb"/>
</dbReference>
<keyword evidence="1" id="KW-0677">Repeat</keyword>
<dbReference type="Pfam" id="PF13174">
    <property type="entry name" value="TPR_6"/>
    <property type="match status" value="1"/>
</dbReference>
<evidence type="ECO:0000256" key="2">
    <source>
        <dbReference type="ARBA" id="ARBA00022803"/>
    </source>
</evidence>
<dbReference type="SMART" id="SM00028">
    <property type="entry name" value="TPR"/>
    <property type="match status" value="5"/>
</dbReference>
<name>A0ABU7I9B0_9SPHI</name>
<organism evidence="5 6">
    <name type="scientific">Pedobacter albus</name>
    <dbReference type="NCBI Taxonomy" id="3113905"/>
    <lineage>
        <taxon>Bacteria</taxon>
        <taxon>Pseudomonadati</taxon>
        <taxon>Bacteroidota</taxon>
        <taxon>Sphingobacteriia</taxon>
        <taxon>Sphingobacteriales</taxon>
        <taxon>Sphingobacteriaceae</taxon>
        <taxon>Pedobacter</taxon>
    </lineage>
</organism>
<dbReference type="InterPro" id="IPR011990">
    <property type="entry name" value="TPR-like_helical_dom_sf"/>
</dbReference>
<feature type="chain" id="PRO_5046669407" evidence="4">
    <location>
        <begin position="20"/>
        <end position="602"/>
    </location>
</feature>
<keyword evidence="4" id="KW-0732">Signal</keyword>
<dbReference type="PROSITE" id="PS50005">
    <property type="entry name" value="TPR"/>
    <property type="match status" value="1"/>
</dbReference>
<dbReference type="Pfam" id="PF13181">
    <property type="entry name" value="TPR_8"/>
    <property type="match status" value="1"/>
</dbReference>
<keyword evidence="6" id="KW-1185">Reference proteome</keyword>
<accession>A0ABU7I9B0</accession>
<evidence type="ECO:0000313" key="5">
    <source>
        <dbReference type="EMBL" id="MEE1946030.1"/>
    </source>
</evidence>
<dbReference type="Gene3D" id="1.25.40.10">
    <property type="entry name" value="Tetratricopeptide repeat domain"/>
    <property type="match status" value="3"/>
</dbReference>
<evidence type="ECO:0000256" key="1">
    <source>
        <dbReference type="ARBA" id="ARBA00022737"/>
    </source>
</evidence>